<dbReference type="PANTHER" id="PTHR35396:SF1">
    <property type="entry name" value="SMALL SECRETED PROTEIN"/>
    <property type="match status" value="1"/>
</dbReference>
<gene>
    <name evidence="3" type="ORF">PGTUg99_028229</name>
</gene>
<keyword evidence="2" id="KW-0732">Signal</keyword>
<feature type="compositionally biased region" description="Low complexity" evidence="1">
    <location>
        <begin position="264"/>
        <end position="278"/>
    </location>
</feature>
<feature type="region of interest" description="Disordered" evidence="1">
    <location>
        <begin position="150"/>
        <end position="170"/>
    </location>
</feature>
<protein>
    <recommendedName>
        <fullName evidence="5">Neprosin domain-containing protein</fullName>
    </recommendedName>
</protein>
<evidence type="ECO:0000256" key="1">
    <source>
        <dbReference type="SAM" id="MobiDB-lite"/>
    </source>
</evidence>
<organism evidence="3 4">
    <name type="scientific">Puccinia graminis f. sp. tritici</name>
    <dbReference type="NCBI Taxonomy" id="56615"/>
    <lineage>
        <taxon>Eukaryota</taxon>
        <taxon>Fungi</taxon>
        <taxon>Dikarya</taxon>
        <taxon>Basidiomycota</taxon>
        <taxon>Pucciniomycotina</taxon>
        <taxon>Pucciniomycetes</taxon>
        <taxon>Pucciniales</taxon>
        <taxon>Pucciniaceae</taxon>
        <taxon>Puccinia</taxon>
    </lineage>
</organism>
<evidence type="ECO:0008006" key="5">
    <source>
        <dbReference type="Google" id="ProtNLM"/>
    </source>
</evidence>
<proteinExistence type="predicted"/>
<feature type="compositionally biased region" description="Basic residues" evidence="1">
    <location>
        <begin position="279"/>
        <end position="291"/>
    </location>
</feature>
<dbReference type="PANTHER" id="PTHR35396">
    <property type="entry name" value="SMALL SECRETED PROTEIN"/>
    <property type="match status" value="1"/>
</dbReference>
<dbReference type="AlphaFoldDB" id="A0A5B0N1C7"/>
<accession>A0A5B0N1C7</accession>
<feature type="signal peptide" evidence="2">
    <location>
        <begin position="1"/>
        <end position="23"/>
    </location>
</feature>
<dbReference type="Proteomes" id="UP000325313">
    <property type="component" value="Unassembled WGS sequence"/>
</dbReference>
<reference evidence="3 4" key="1">
    <citation type="submission" date="2019-05" db="EMBL/GenBank/DDBJ databases">
        <title>Emergence of the Ug99 lineage of the wheat stem rust pathogen through somatic hybridization.</title>
        <authorList>
            <person name="Li F."/>
            <person name="Upadhyaya N.M."/>
            <person name="Sperschneider J."/>
            <person name="Matny O."/>
            <person name="Nguyen-Phuc H."/>
            <person name="Mago R."/>
            <person name="Raley C."/>
            <person name="Miller M.E."/>
            <person name="Silverstein K.A.T."/>
            <person name="Henningsen E."/>
            <person name="Hirsch C.D."/>
            <person name="Visser B."/>
            <person name="Pretorius Z.A."/>
            <person name="Steffenson B.J."/>
            <person name="Schwessinger B."/>
            <person name="Dodds P.N."/>
            <person name="Figueroa M."/>
        </authorList>
    </citation>
    <scope>NUCLEOTIDE SEQUENCE [LARGE SCALE GENOMIC DNA]</scope>
    <source>
        <strain evidence="3 4">Ug99</strain>
    </source>
</reference>
<evidence type="ECO:0000313" key="3">
    <source>
        <dbReference type="EMBL" id="KAA1082224.1"/>
    </source>
</evidence>
<evidence type="ECO:0000313" key="4">
    <source>
        <dbReference type="Proteomes" id="UP000325313"/>
    </source>
</evidence>
<comment type="caution">
    <text evidence="3">The sequence shown here is derived from an EMBL/GenBank/DDBJ whole genome shotgun (WGS) entry which is preliminary data.</text>
</comment>
<feature type="region of interest" description="Disordered" evidence="1">
    <location>
        <begin position="184"/>
        <end position="291"/>
    </location>
</feature>
<dbReference type="EMBL" id="VDEP01000439">
    <property type="protein sequence ID" value="KAA1082224.1"/>
    <property type="molecule type" value="Genomic_DNA"/>
</dbReference>
<evidence type="ECO:0000256" key="2">
    <source>
        <dbReference type="SAM" id="SignalP"/>
    </source>
</evidence>
<name>A0A5B0N1C7_PUCGR</name>
<sequence length="291" mass="31786">MGFTITTPMFLFILFLLAALVSANWDPSTGYLHNHRPSPAWLKKFKPSVSTTGIQVSECSINTRLHYPNVQLFAWFEVNHVWDGNHGCPYGTCHAYVVNPTSAEMVPSFTDGHSFFWHNIGGLRGNGVKPISNPKNGGYGYEDSLSGKFVDGPANTRSMQPGHDAKYPGFDKKKLHLWTPAQVDSFKGTDQSQKHPKCGRPCENNKDPGSSSGAYGGYKPASGSAYKPPKGWQPGKGDACFKNGNQSTPKSEESNQRQSSPTTNANKPKGNNSKSSSAPKHRKRALRNIGI</sequence>
<feature type="chain" id="PRO_5022751849" description="Neprosin domain-containing protein" evidence="2">
    <location>
        <begin position="24"/>
        <end position="291"/>
    </location>
</feature>